<protein>
    <submittedName>
        <fullName evidence="3">DUF4468 domain-containing protein</fullName>
    </submittedName>
</protein>
<dbReference type="EMBL" id="CP064939">
    <property type="protein sequence ID" value="QPH39265.1"/>
    <property type="molecule type" value="Genomic_DNA"/>
</dbReference>
<dbReference type="Proteomes" id="UP000594759">
    <property type="component" value="Chromosome"/>
</dbReference>
<evidence type="ECO:0000259" key="2">
    <source>
        <dbReference type="Pfam" id="PF14730"/>
    </source>
</evidence>
<dbReference type="Pfam" id="PF14730">
    <property type="entry name" value="DUF4468"/>
    <property type="match status" value="1"/>
</dbReference>
<dbReference type="RefSeq" id="WP_196098732.1">
    <property type="nucleotide sequence ID" value="NZ_CP064939.1"/>
</dbReference>
<reference evidence="3 4" key="1">
    <citation type="submission" date="2020-11" db="EMBL/GenBank/DDBJ databases">
        <title>Pedobacter endophytica, an endophytic bacteria isolated form Carex pumila.</title>
        <authorList>
            <person name="Peng Y."/>
            <person name="Jiang L."/>
            <person name="Lee J."/>
        </authorList>
    </citation>
    <scope>NUCLEOTIDE SEQUENCE [LARGE SCALE GENOMIC DNA]</scope>
    <source>
        <strain evidence="3 4">JBR3-12</strain>
    </source>
</reference>
<keyword evidence="1" id="KW-0732">Signal</keyword>
<dbReference type="AlphaFoldDB" id="A0A7S9KYN8"/>
<dbReference type="Gene3D" id="3.30.530.80">
    <property type="match status" value="1"/>
</dbReference>
<proteinExistence type="predicted"/>
<feature type="signal peptide" evidence="1">
    <location>
        <begin position="1"/>
        <end position="18"/>
    </location>
</feature>
<evidence type="ECO:0000313" key="3">
    <source>
        <dbReference type="EMBL" id="QPH39265.1"/>
    </source>
</evidence>
<dbReference type="KEGG" id="pex:IZT61_19800"/>
<evidence type="ECO:0000256" key="1">
    <source>
        <dbReference type="SAM" id="SignalP"/>
    </source>
</evidence>
<name>A0A7S9KYN8_9SPHI</name>
<accession>A0A7S9KYN8</accession>
<feature type="chain" id="PRO_5032908842" evidence="1">
    <location>
        <begin position="19"/>
        <end position="193"/>
    </location>
</feature>
<evidence type="ECO:0000313" key="4">
    <source>
        <dbReference type="Proteomes" id="UP000594759"/>
    </source>
</evidence>
<feature type="domain" description="DUF4468" evidence="2">
    <location>
        <begin position="33"/>
        <end position="117"/>
    </location>
</feature>
<gene>
    <name evidence="3" type="ORF">IZT61_19800</name>
</gene>
<dbReference type="InterPro" id="IPR027823">
    <property type="entry name" value="DUF4468"/>
</dbReference>
<sequence>MKYILLIILSAFSMQLFAQQKQFAKGDNGKFIYYKVVDSQAVNKATLQKRALHFVNDFYKKQMKLVGQTDSSVFASGKLIIDKTVLVIGHPSGEVKYNFMLQTRDGKYRYWLTDFEFIPYKRDRYGNFTASTTVSTPLETAKGKLNAGEWKAIQASAYDKAVTFGESFEKYLATDITVKLQPKSPEVISTKEW</sequence>
<organism evidence="3 4">
    <name type="scientific">Pedobacter endophyticus</name>
    <dbReference type="NCBI Taxonomy" id="2789740"/>
    <lineage>
        <taxon>Bacteria</taxon>
        <taxon>Pseudomonadati</taxon>
        <taxon>Bacteroidota</taxon>
        <taxon>Sphingobacteriia</taxon>
        <taxon>Sphingobacteriales</taxon>
        <taxon>Sphingobacteriaceae</taxon>
        <taxon>Pedobacter</taxon>
    </lineage>
</organism>
<keyword evidence="4" id="KW-1185">Reference proteome</keyword>